<accession>A0A6N2MRX2</accession>
<reference evidence="1" key="1">
    <citation type="submission" date="2019-03" db="EMBL/GenBank/DDBJ databases">
        <authorList>
            <person name="Mank J."/>
            <person name="Almeida P."/>
        </authorList>
    </citation>
    <scope>NUCLEOTIDE SEQUENCE</scope>
    <source>
        <strain evidence="1">78183</strain>
    </source>
</reference>
<evidence type="ECO:0000313" key="1">
    <source>
        <dbReference type="EMBL" id="VFU56305.1"/>
    </source>
</evidence>
<name>A0A6N2MRX2_SALVM</name>
<sequence>MTVLRGLRETHLESYLLTSLIAGFLGKTMFR</sequence>
<organism evidence="1">
    <name type="scientific">Salix viminalis</name>
    <name type="common">Common osier</name>
    <name type="synonym">Basket willow</name>
    <dbReference type="NCBI Taxonomy" id="40686"/>
    <lineage>
        <taxon>Eukaryota</taxon>
        <taxon>Viridiplantae</taxon>
        <taxon>Streptophyta</taxon>
        <taxon>Embryophyta</taxon>
        <taxon>Tracheophyta</taxon>
        <taxon>Spermatophyta</taxon>
        <taxon>Magnoliopsida</taxon>
        <taxon>eudicotyledons</taxon>
        <taxon>Gunneridae</taxon>
        <taxon>Pentapetalae</taxon>
        <taxon>rosids</taxon>
        <taxon>fabids</taxon>
        <taxon>Malpighiales</taxon>
        <taxon>Salicaceae</taxon>
        <taxon>Saliceae</taxon>
        <taxon>Salix</taxon>
    </lineage>
</organism>
<proteinExistence type="predicted"/>
<gene>
    <name evidence="1" type="ORF">SVIM_LOCUS403491</name>
</gene>
<dbReference type="EMBL" id="CAADRP010001918">
    <property type="protein sequence ID" value="VFU56305.1"/>
    <property type="molecule type" value="Genomic_DNA"/>
</dbReference>
<dbReference type="AlphaFoldDB" id="A0A6N2MRX2"/>
<protein>
    <submittedName>
        <fullName evidence="1">Uncharacterized protein</fullName>
    </submittedName>
</protein>